<protein>
    <submittedName>
        <fullName evidence="11">Response regulator</fullName>
    </submittedName>
</protein>
<evidence type="ECO:0000256" key="3">
    <source>
        <dbReference type="ARBA" id="ARBA00022553"/>
    </source>
</evidence>
<reference evidence="11 12" key="1">
    <citation type="submission" date="2024-09" db="EMBL/GenBank/DDBJ databases">
        <authorList>
            <person name="Sun Q."/>
            <person name="Mori K."/>
        </authorList>
    </citation>
    <scope>NUCLEOTIDE SEQUENCE [LARGE SCALE GENOMIC DNA]</scope>
    <source>
        <strain evidence="11 12">TISTR 2452</strain>
    </source>
</reference>
<dbReference type="PROSITE" id="PS01124">
    <property type="entry name" value="HTH_ARAC_FAMILY_2"/>
    <property type="match status" value="1"/>
</dbReference>
<name>A0ABV5KR33_9BACL</name>
<dbReference type="Pfam" id="PF12833">
    <property type="entry name" value="HTH_18"/>
    <property type="match status" value="1"/>
</dbReference>
<keyword evidence="6" id="KW-0238">DNA-binding</keyword>
<evidence type="ECO:0000259" key="9">
    <source>
        <dbReference type="PROSITE" id="PS01124"/>
    </source>
</evidence>
<evidence type="ECO:0000256" key="5">
    <source>
        <dbReference type="ARBA" id="ARBA00023015"/>
    </source>
</evidence>
<dbReference type="Pfam" id="PF17853">
    <property type="entry name" value="GGDEF_2"/>
    <property type="match status" value="1"/>
</dbReference>
<keyword evidence="7" id="KW-0804">Transcription</keyword>
<dbReference type="InterPro" id="IPR018062">
    <property type="entry name" value="HTH_AraC-typ_CS"/>
</dbReference>
<dbReference type="SUPFAM" id="SSF46689">
    <property type="entry name" value="Homeodomain-like"/>
    <property type="match status" value="1"/>
</dbReference>
<dbReference type="EMBL" id="JBHMDO010000023">
    <property type="protein sequence ID" value="MFB9327056.1"/>
    <property type="molecule type" value="Genomic_DNA"/>
</dbReference>
<sequence>MYTVLIIDDEEHVREAIRILGDWEGLGVLQIVEAADGRSALDMIAARKPDVVMVDMKMPEMNGVEFLRQAERDHPDLLTIVISGYDDFEFTRQAIRSKVADYLLKPVNRADLNQALRKAVQVLEARRERQSELINRNITLNMSLPKLKEKLYLSIFERSFNRQSNEAFLPLIGADKTNGRQMAAVLRVMNFDDICARRFNQENALLQFAVANVLSDVGGKRLQAFSFADPKLAREIIVVYSADGGYADELAFTAGILVKQAVATLADLFGMQVAFGLGTPCPDVLELAGSYEEAKSALKRINLLKPGTAAEAGGISAGRESRGTTLGLAGRMGQFRSALEAGNLLQARSVLADYLGQLRQSGSFSLAEADVRLREFQVLLGDLAAELGAGTELLPGAGTGGQTERGGGPDFADFAQFEAAMAAMLQQYGERILESAAGSRPFQITDVRDYIDRYYFEDIKISMFTEKYYLSREYLMKLFKQQYGVGIHEYMQKVRMDKAKELLGDPGLKIQEIADMLGYKDKNYFSKAFRNYYGLSPSDYRAAPGDG</sequence>
<keyword evidence="12" id="KW-1185">Reference proteome</keyword>
<dbReference type="PANTHER" id="PTHR42713:SF3">
    <property type="entry name" value="TRANSCRIPTIONAL REGULATORY PROTEIN HPTR"/>
    <property type="match status" value="1"/>
</dbReference>
<keyword evidence="3 8" id="KW-0597">Phosphoprotein</keyword>
<evidence type="ECO:0000259" key="10">
    <source>
        <dbReference type="PROSITE" id="PS50110"/>
    </source>
</evidence>
<accession>A0ABV5KR33</accession>
<evidence type="ECO:0000256" key="4">
    <source>
        <dbReference type="ARBA" id="ARBA00023012"/>
    </source>
</evidence>
<dbReference type="SMART" id="SM00448">
    <property type="entry name" value="REC"/>
    <property type="match status" value="1"/>
</dbReference>
<dbReference type="SUPFAM" id="SSF52172">
    <property type="entry name" value="CheY-like"/>
    <property type="match status" value="1"/>
</dbReference>
<feature type="modified residue" description="4-aspartylphosphate" evidence="8">
    <location>
        <position position="55"/>
    </location>
</feature>
<dbReference type="Pfam" id="PF00072">
    <property type="entry name" value="Response_reg"/>
    <property type="match status" value="1"/>
</dbReference>
<evidence type="ECO:0000256" key="2">
    <source>
        <dbReference type="ARBA" id="ARBA00022490"/>
    </source>
</evidence>
<dbReference type="InterPro" id="IPR018060">
    <property type="entry name" value="HTH_AraC"/>
</dbReference>
<feature type="domain" description="Response regulatory" evidence="10">
    <location>
        <begin position="3"/>
        <end position="120"/>
    </location>
</feature>
<dbReference type="CDD" id="cd17536">
    <property type="entry name" value="REC_YesN-like"/>
    <property type="match status" value="1"/>
</dbReference>
<dbReference type="InterPro" id="IPR041522">
    <property type="entry name" value="CdaR_GGDEF"/>
</dbReference>
<dbReference type="SMART" id="SM00342">
    <property type="entry name" value="HTH_ARAC"/>
    <property type="match status" value="1"/>
</dbReference>
<dbReference type="InterPro" id="IPR009057">
    <property type="entry name" value="Homeodomain-like_sf"/>
</dbReference>
<dbReference type="PANTHER" id="PTHR42713">
    <property type="entry name" value="HISTIDINE KINASE-RELATED"/>
    <property type="match status" value="1"/>
</dbReference>
<comment type="subcellular location">
    <subcellularLocation>
        <location evidence="1">Cytoplasm</location>
    </subcellularLocation>
</comment>
<dbReference type="RefSeq" id="WP_377494973.1">
    <property type="nucleotide sequence ID" value="NZ_JBHMDO010000023.1"/>
</dbReference>
<dbReference type="InterPro" id="IPR001789">
    <property type="entry name" value="Sig_transdc_resp-reg_receiver"/>
</dbReference>
<evidence type="ECO:0000256" key="1">
    <source>
        <dbReference type="ARBA" id="ARBA00004496"/>
    </source>
</evidence>
<dbReference type="Gene3D" id="3.40.50.2300">
    <property type="match status" value="1"/>
</dbReference>
<proteinExistence type="predicted"/>
<dbReference type="InterPro" id="IPR051552">
    <property type="entry name" value="HptR"/>
</dbReference>
<dbReference type="InterPro" id="IPR020449">
    <property type="entry name" value="Tscrpt_reg_AraC-type_HTH"/>
</dbReference>
<dbReference type="PRINTS" id="PR00032">
    <property type="entry name" value="HTHARAC"/>
</dbReference>
<dbReference type="PROSITE" id="PS00041">
    <property type="entry name" value="HTH_ARAC_FAMILY_1"/>
    <property type="match status" value="1"/>
</dbReference>
<evidence type="ECO:0000256" key="7">
    <source>
        <dbReference type="ARBA" id="ARBA00023163"/>
    </source>
</evidence>
<feature type="domain" description="HTH araC/xylS-type" evidence="9">
    <location>
        <begin position="445"/>
        <end position="543"/>
    </location>
</feature>
<evidence type="ECO:0000313" key="12">
    <source>
        <dbReference type="Proteomes" id="UP001589747"/>
    </source>
</evidence>
<dbReference type="Proteomes" id="UP001589747">
    <property type="component" value="Unassembled WGS sequence"/>
</dbReference>
<dbReference type="InterPro" id="IPR011006">
    <property type="entry name" value="CheY-like_superfamily"/>
</dbReference>
<comment type="caution">
    <text evidence="11">The sequence shown here is derived from an EMBL/GenBank/DDBJ whole genome shotgun (WGS) entry which is preliminary data.</text>
</comment>
<gene>
    <name evidence="11" type="ORF">ACFFSY_14095</name>
</gene>
<evidence type="ECO:0000256" key="8">
    <source>
        <dbReference type="PROSITE-ProRule" id="PRU00169"/>
    </source>
</evidence>
<evidence type="ECO:0000313" key="11">
    <source>
        <dbReference type="EMBL" id="MFB9327056.1"/>
    </source>
</evidence>
<evidence type="ECO:0000256" key="6">
    <source>
        <dbReference type="ARBA" id="ARBA00023125"/>
    </source>
</evidence>
<keyword evidence="4" id="KW-0902">Two-component regulatory system</keyword>
<keyword evidence="2" id="KW-0963">Cytoplasm</keyword>
<organism evidence="11 12">
    <name type="scientific">Paenibacillus aurantiacus</name>
    <dbReference type="NCBI Taxonomy" id="1936118"/>
    <lineage>
        <taxon>Bacteria</taxon>
        <taxon>Bacillati</taxon>
        <taxon>Bacillota</taxon>
        <taxon>Bacilli</taxon>
        <taxon>Bacillales</taxon>
        <taxon>Paenibacillaceae</taxon>
        <taxon>Paenibacillus</taxon>
    </lineage>
</organism>
<keyword evidence="5" id="KW-0805">Transcription regulation</keyword>
<dbReference type="PROSITE" id="PS50110">
    <property type="entry name" value="RESPONSE_REGULATORY"/>
    <property type="match status" value="1"/>
</dbReference>
<dbReference type="Gene3D" id="1.10.10.60">
    <property type="entry name" value="Homeodomain-like"/>
    <property type="match status" value="2"/>
</dbReference>